<comment type="caution">
    <text evidence="1">The sequence shown here is derived from an EMBL/GenBank/DDBJ whole genome shotgun (WGS) entry which is preliminary data.</text>
</comment>
<feature type="non-terminal residue" evidence="1">
    <location>
        <position position="58"/>
    </location>
</feature>
<accession>A0A4Y2LT65</accession>
<dbReference type="EMBL" id="BGPR01120100">
    <property type="protein sequence ID" value="GBN17679.1"/>
    <property type="molecule type" value="Genomic_DNA"/>
</dbReference>
<reference evidence="1 2" key="1">
    <citation type="journal article" date="2019" name="Sci. Rep.">
        <title>Orb-weaving spider Araneus ventricosus genome elucidates the spidroin gene catalogue.</title>
        <authorList>
            <person name="Kono N."/>
            <person name="Nakamura H."/>
            <person name="Ohtoshi R."/>
            <person name="Moran D.A.P."/>
            <person name="Shinohara A."/>
            <person name="Yoshida Y."/>
            <person name="Fujiwara M."/>
            <person name="Mori M."/>
            <person name="Tomita M."/>
            <person name="Arakawa K."/>
        </authorList>
    </citation>
    <scope>NUCLEOTIDE SEQUENCE [LARGE SCALE GENOMIC DNA]</scope>
</reference>
<proteinExistence type="predicted"/>
<protein>
    <submittedName>
        <fullName evidence="1">Uncharacterized protein</fullName>
    </submittedName>
</protein>
<name>A0A4Y2LT65_ARAVE</name>
<organism evidence="1 2">
    <name type="scientific">Araneus ventricosus</name>
    <name type="common">Orbweaver spider</name>
    <name type="synonym">Epeira ventricosa</name>
    <dbReference type="NCBI Taxonomy" id="182803"/>
    <lineage>
        <taxon>Eukaryota</taxon>
        <taxon>Metazoa</taxon>
        <taxon>Ecdysozoa</taxon>
        <taxon>Arthropoda</taxon>
        <taxon>Chelicerata</taxon>
        <taxon>Arachnida</taxon>
        <taxon>Araneae</taxon>
        <taxon>Araneomorphae</taxon>
        <taxon>Entelegynae</taxon>
        <taxon>Araneoidea</taxon>
        <taxon>Araneidae</taxon>
        <taxon>Araneus</taxon>
    </lineage>
</organism>
<evidence type="ECO:0000313" key="1">
    <source>
        <dbReference type="EMBL" id="GBN17679.1"/>
    </source>
</evidence>
<dbReference type="Proteomes" id="UP000499080">
    <property type="component" value="Unassembled WGS sequence"/>
</dbReference>
<keyword evidence="2" id="KW-1185">Reference proteome</keyword>
<evidence type="ECO:0000313" key="2">
    <source>
        <dbReference type="Proteomes" id="UP000499080"/>
    </source>
</evidence>
<dbReference type="AlphaFoldDB" id="A0A4Y2LT65"/>
<sequence>MALISIVYRRSSRRFILSFGLAKQINVVHTSRTVFHLVVHCCRQLDALTSLAMAAPPI</sequence>
<gene>
    <name evidence="1" type="ORF">AVEN_245961_1</name>
</gene>